<organism evidence="1 2">
    <name type="scientific">Streptococcus mitis 11/5</name>
    <dbReference type="NCBI Taxonomy" id="1239792"/>
    <lineage>
        <taxon>Bacteria</taxon>
        <taxon>Bacillati</taxon>
        <taxon>Bacillota</taxon>
        <taxon>Bacilli</taxon>
        <taxon>Lactobacillales</taxon>
        <taxon>Streptococcaceae</taxon>
        <taxon>Streptococcus</taxon>
        <taxon>Streptococcus mitis group</taxon>
    </lineage>
</organism>
<name>R0LFM0_STRMT</name>
<accession>R0LFM0</accession>
<reference evidence="1 2" key="1">
    <citation type="submission" date="2013-04" db="EMBL/GenBank/DDBJ databases">
        <authorList>
            <person name="Ikryannikova L.N."/>
            <person name="Ilina E.N."/>
            <person name="Kostryukova E.S."/>
            <person name="Semashko T.A."/>
            <person name="Karpova I.Y.U."/>
            <person name="Larin A.K."/>
            <person name="Ischenko D.S."/>
            <person name="Alekseev D.G."/>
            <person name="Klimova E.A."/>
            <person name="Filimonova A.V."/>
            <person name="Savinova T.A."/>
            <person name="Filimonova O.Y.U."/>
            <person name="Dubovickaya V.A."/>
            <person name="Sidorenko S.V."/>
            <person name="Govorun V.M."/>
        </authorList>
    </citation>
    <scope>NUCLEOTIDE SEQUENCE [LARGE SCALE GENOMIC DNA]</scope>
    <source>
        <strain evidence="1 2">11/5</strain>
    </source>
</reference>
<dbReference type="EMBL" id="AQTT01000011">
    <property type="protein sequence ID" value="EOB21861.1"/>
    <property type="molecule type" value="Genomic_DNA"/>
</dbReference>
<gene>
    <name evidence="1" type="ORF">D064_05729</name>
</gene>
<dbReference type="Proteomes" id="UP000013365">
    <property type="component" value="Unassembled WGS sequence"/>
</dbReference>
<comment type="caution">
    <text evidence="1">The sequence shown here is derived from an EMBL/GenBank/DDBJ whole genome shotgun (WGS) entry which is preliminary data.</text>
</comment>
<dbReference type="InterPro" id="IPR027417">
    <property type="entry name" value="P-loop_NTPase"/>
</dbReference>
<dbReference type="Gene3D" id="3.40.50.300">
    <property type="entry name" value="P-loop containing nucleotide triphosphate hydrolases"/>
    <property type="match status" value="1"/>
</dbReference>
<proteinExistence type="predicted"/>
<sequence>MDDQIWSNSRFKIALKVADCSDSNEMLHTLDAAEITQTGRAYLQVGKNEVYKKKVLRK</sequence>
<dbReference type="PATRIC" id="fig|1239792.3.peg.1119"/>
<evidence type="ECO:0000313" key="1">
    <source>
        <dbReference type="EMBL" id="EOB21861.1"/>
    </source>
</evidence>
<evidence type="ECO:0000313" key="2">
    <source>
        <dbReference type="Proteomes" id="UP000013365"/>
    </source>
</evidence>
<protein>
    <submittedName>
        <fullName evidence="1">DNA translocase FtsK</fullName>
    </submittedName>
</protein>
<dbReference type="AlphaFoldDB" id="R0LFM0"/>